<feature type="compositionally biased region" description="Basic and acidic residues" evidence="1">
    <location>
        <begin position="202"/>
        <end position="214"/>
    </location>
</feature>
<evidence type="ECO:0000256" key="1">
    <source>
        <dbReference type="SAM" id="MobiDB-lite"/>
    </source>
</evidence>
<evidence type="ECO:0000313" key="2">
    <source>
        <dbReference type="EMBL" id="CAG8532747.1"/>
    </source>
</evidence>
<feature type="region of interest" description="Disordered" evidence="1">
    <location>
        <begin position="637"/>
        <end position="656"/>
    </location>
</feature>
<dbReference type="AlphaFoldDB" id="A0A9N9AHG5"/>
<accession>A0A9N9AHG5</accession>
<comment type="caution">
    <text evidence="2">The sequence shown here is derived from an EMBL/GenBank/DDBJ whole genome shotgun (WGS) entry which is preliminary data.</text>
</comment>
<dbReference type="Proteomes" id="UP000789342">
    <property type="component" value="Unassembled WGS sequence"/>
</dbReference>
<keyword evidence="3" id="KW-1185">Reference proteome</keyword>
<evidence type="ECO:0000313" key="3">
    <source>
        <dbReference type="Proteomes" id="UP000789342"/>
    </source>
</evidence>
<dbReference type="OrthoDB" id="2398834at2759"/>
<dbReference type="EMBL" id="CAJVPV010002670">
    <property type="protein sequence ID" value="CAG8532747.1"/>
    <property type="molecule type" value="Genomic_DNA"/>
</dbReference>
<gene>
    <name evidence="2" type="ORF">AMORRO_LOCUS4752</name>
</gene>
<proteinExistence type="predicted"/>
<name>A0A9N9AHG5_9GLOM</name>
<sequence length="672" mass="76922">MSKKYADYFRKTLPENYSFLGFYKYRYQQSDFTFSYQKESRKLSSDLEELTSEDSEVVKAYASRLLKDHKVLSCAHNYGEYLRLFTLWSAFRCVPNQREKYPDVQMFWNNIESSVANSSLKLDKVKTARTVMNGTKRLIKTALDEIDSTLKTDVSNNGSNGRKRPAEEASLVTTPPNLRDRFTLPSYKSGDYSFDDYNEESSESHPDVDKDVKTKSSKRKSKKVTGSKISTKGKSSDQSIVVDAGRSTSVSPMNVQVSAMSNPNDVNGTEDAVTDAEQTTCDESELAIEENTKEKTEKSKTILSWEHVVDKIKISDKSNHDWLVDGYNISKDFRDFQINTVERLNNNPTLSYATEVDEILCLSFIFYVKEEMPKYINCTSQVWKDALHRPLTPATLPISVQLIIMEYNTLLTDRKVLREKWRQNWAKYDASMTEKEVNIFECVQLVTRNFFLNISSLNSTGNNIMDEDTFVHRYCHLMLEEIFNVTNYKLFWANGESSSSKERRKSDGKKNGRKPDFRLIFEEKNEIIFGEIKPPCAANNVINHALVKLGEFMKGSLDSLHEQYGYSQYSETFGIIIKGCQVELFGMDLAFDGLYRFKKIGRALLPTEDANFLNIVSVISNFYSLLEKADRSIAELNRPSTPTGQSYHRESNSSPHKVHIPVLKILPSASPD</sequence>
<feature type="compositionally biased region" description="Basic residues" evidence="1">
    <location>
        <begin position="215"/>
        <end position="225"/>
    </location>
</feature>
<feature type="compositionally biased region" description="Polar residues" evidence="1">
    <location>
        <begin position="151"/>
        <end position="160"/>
    </location>
</feature>
<reference evidence="2" key="1">
    <citation type="submission" date="2021-06" db="EMBL/GenBank/DDBJ databases">
        <authorList>
            <person name="Kallberg Y."/>
            <person name="Tangrot J."/>
            <person name="Rosling A."/>
        </authorList>
    </citation>
    <scope>NUCLEOTIDE SEQUENCE</scope>
    <source>
        <strain evidence="2">CL551</strain>
    </source>
</reference>
<organism evidence="2 3">
    <name type="scientific">Acaulospora morrowiae</name>
    <dbReference type="NCBI Taxonomy" id="94023"/>
    <lineage>
        <taxon>Eukaryota</taxon>
        <taxon>Fungi</taxon>
        <taxon>Fungi incertae sedis</taxon>
        <taxon>Mucoromycota</taxon>
        <taxon>Glomeromycotina</taxon>
        <taxon>Glomeromycetes</taxon>
        <taxon>Diversisporales</taxon>
        <taxon>Acaulosporaceae</taxon>
        <taxon>Acaulospora</taxon>
    </lineage>
</organism>
<feature type="region of interest" description="Disordered" evidence="1">
    <location>
        <begin position="151"/>
        <end position="248"/>
    </location>
</feature>
<protein>
    <submittedName>
        <fullName evidence="2">3733_t:CDS:1</fullName>
    </submittedName>
</protein>